<dbReference type="PROSITE" id="PS50893">
    <property type="entry name" value="ABC_TRANSPORTER_2"/>
    <property type="match status" value="1"/>
</dbReference>
<dbReference type="Proteomes" id="UP000584663">
    <property type="component" value="Unassembled WGS sequence"/>
</dbReference>
<evidence type="ECO:0000313" key="12">
    <source>
        <dbReference type="Proteomes" id="UP000584663"/>
    </source>
</evidence>
<evidence type="ECO:0000313" key="11">
    <source>
        <dbReference type="EMBL" id="MBB4608861.1"/>
    </source>
</evidence>
<dbReference type="CDD" id="cd03223">
    <property type="entry name" value="ABCD_peroxisomal_ALDP"/>
    <property type="match status" value="1"/>
</dbReference>
<dbReference type="InterPro" id="IPR036640">
    <property type="entry name" value="ABC1_TM_sf"/>
</dbReference>
<dbReference type="InterPro" id="IPR027417">
    <property type="entry name" value="P-loop_NTPase"/>
</dbReference>
<reference evidence="11 12" key="1">
    <citation type="submission" date="2020-08" db="EMBL/GenBank/DDBJ databases">
        <title>Genomic Encyclopedia of Type Strains, Phase IV (KMG-IV): sequencing the most valuable type-strain genomes for metagenomic binning, comparative biology and taxonomic classification.</title>
        <authorList>
            <person name="Goeker M."/>
        </authorList>
    </citation>
    <scope>NUCLEOTIDE SEQUENCE [LARGE SCALE GENOMIC DNA]</scope>
    <source>
        <strain evidence="11 12">DSM 14562</strain>
    </source>
</reference>
<dbReference type="PROSITE" id="PS50929">
    <property type="entry name" value="ABC_TM1F"/>
    <property type="match status" value="1"/>
</dbReference>
<dbReference type="GO" id="GO:0005524">
    <property type="term" value="F:ATP binding"/>
    <property type="evidence" value="ECO:0007669"/>
    <property type="project" value="UniProtKB-KW"/>
</dbReference>
<keyword evidence="7 8" id="KW-0472">Membrane</keyword>
<feature type="transmembrane region" description="Helical" evidence="8">
    <location>
        <begin position="45"/>
        <end position="66"/>
    </location>
</feature>
<feature type="transmembrane region" description="Helical" evidence="8">
    <location>
        <begin position="171"/>
        <end position="194"/>
    </location>
</feature>
<dbReference type="Pfam" id="PF06472">
    <property type="entry name" value="ABC_membrane_2"/>
    <property type="match status" value="1"/>
</dbReference>
<dbReference type="RefSeq" id="WP_240456294.1">
    <property type="nucleotide sequence ID" value="NZ_JACHNX010000002.1"/>
</dbReference>
<dbReference type="Pfam" id="PF00005">
    <property type="entry name" value="ABC_tran"/>
    <property type="match status" value="1"/>
</dbReference>
<evidence type="ECO:0000256" key="4">
    <source>
        <dbReference type="ARBA" id="ARBA00022741"/>
    </source>
</evidence>
<evidence type="ECO:0000256" key="2">
    <source>
        <dbReference type="ARBA" id="ARBA00022448"/>
    </source>
</evidence>
<dbReference type="SUPFAM" id="SSF90123">
    <property type="entry name" value="ABC transporter transmembrane region"/>
    <property type="match status" value="1"/>
</dbReference>
<feature type="domain" description="ABC transporter" evidence="9">
    <location>
        <begin position="393"/>
        <end position="601"/>
    </location>
</feature>
<keyword evidence="2" id="KW-0813">Transport</keyword>
<evidence type="ECO:0000259" key="9">
    <source>
        <dbReference type="PROSITE" id="PS50893"/>
    </source>
</evidence>
<name>A0ABR6K8J4_9SPHN</name>
<keyword evidence="12" id="KW-1185">Reference proteome</keyword>
<dbReference type="InterPro" id="IPR050835">
    <property type="entry name" value="ABC_transporter_sub-D"/>
</dbReference>
<protein>
    <submittedName>
        <fullName evidence="11">ATP-binding cassette transporter</fullName>
    </submittedName>
</protein>
<evidence type="ECO:0000256" key="1">
    <source>
        <dbReference type="ARBA" id="ARBA00004651"/>
    </source>
</evidence>
<keyword evidence="3 8" id="KW-0812">Transmembrane</keyword>
<keyword evidence="5 11" id="KW-0067">ATP-binding</keyword>
<dbReference type="PANTHER" id="PTHR11384:SF59">
    <property type="entry name" value="LYSOSOMAL COBALAMIN TRANSPORTER ABCD4"/>
    <property type="match status" value="1"/>
</dbReference>
<sequence length="601" mass="67531">MMPPPAHAEETRREAGLQPVQPAGARWAHAWRLCTRYFVSQDWKWAWFLVACYCAVEVGTTYAFLLSNTWQRDFYDAIERRQGAQFVSLVVMFMMIAGLAIGTQFLHNIVGWTLSIRWRHWLNDWYLGRWFARDRFYEIERLRMIDNPDQRIAEDVRAFTSMGLEYGQSPLSIAISLIFSLVRAIAFATILLQTSSPLAIPLFGDRIPLPGGDLIWFSIAYVVLGTTVITWIGKPFVRRKMREQHYEADYRAGLLHVRRNGEQIAFSHAQNIEQDGLKTAFANIRRNFFQLMLANAGLSAGQDIYQRTMTVVPLFLTVPKYFAGAITFGQVQAARDAFTQFSASLSYIVMAYPGIARQVANINRLKALDDAIDYERPRGITFMPGGTPDGVAIRVEGLELRRPNGAPLMAVADWTVRDGERWVIQGPSGTGKTTLLRAIAGLWPDGAGQVAMTRRGRAMLVPQRLYLPLGTLKGAVCFPDRPEQHDDATVLALLEKVGLKAHGTALHELRMWQEELSPGEQQRVALARILLKRPTLLIVDEATSALDADNAAFFYRAVLDAMPDATIVSVVHNEKLAAYHTHRLRLHHGHATAAAITEDEA</sequence>
<dbReference type="InterPro" id="IPR011527">
    <property type="entry name" value="ABC1_TM_dom"/>
</dbReference>
<evidence type="ECO:0000256" key="5">
    <source>
        <dbReference type="ARBA" id="ARBA00022840"/>
    </source>
</evidence>
<dbReference type="EMBL" id="JACHNX010000002">
    <property type="protein sequence ID" value="MBB4608861.1"/>
    <property type="molecule type" value="Genomic_DNA"/>
</dbReference>
<gene>
    <name evidence="11" type="ORF">GGQ89_001063</name>
</gene>
<dbReference type="InterPro" id="IPR017871">
    <property type="entry name" value="ABC_transporter-like_CS"/>
</dbReference>
<evidence type="ECO:0000256" key="6">
    <source>
        <dbReference type="ARBA" id="ARBA00022989"/>
    </source>
</evidence>
<accession>A0ABR6K8J4</accession>
<dbReference type="Gene3D" id="3.40.50.300">
    <property type="entry name" value="P-loop containing nucleotide triphosphate hydrolases"/>
    <property type="match status" value="1"/>
</dbReference>
<organism evidence="11 12">
    <name type="scientific">Sphingomonas yabuuchiae</name>
    <dbReference type="NCBI Taxonomy" id="172044"/>
    <lineage>
        <taxon>Bacteria</taxon>
        <taxon>Pseudomonadati</taxon>
        <taxon>Pseudomonadota</taxon>
        <taxon>Alphaproteobacteria</taxon>
        <taxon>Sphingomonadales</taxon>
        <taxon>Sphingomonadaceae</taxon>
        <taxon>Sphingomonas</taxon>
    </lineage>
</organism>
<dbReference type="PROSITE" id="PS00211">
    <property type="entry name" value="ABC_TRANSPORTER_1"/>
    <property type="match status" value="1"/>
</dbReference>
<dbReference type="SMART" id="SM00382">
    <property type="entry name" value="AAA"/>
    <property type="match status" value="1"/>
</dbReference>
<feature type="domain" description="ABC transmembrane type-1" evidence="10">
    <location>
        <begin position="58"/>
        <end position="357"/>
    </location>
</feature>
<keyword evidence="4" id="KW-0547">Nucleotide-binding</keyword>
<evidence type="ECO:0000256" key="3">
    <source>
        <dbReference type="ARBA" id="ARBA00022692"/>
    </source>
</evidence>
<comment type="caution">
    <text evidence="11">The sequence shown here is derived from an EMBL/GenBank/DDBJ whole genome shotgun (WGS) entry which is preliminary data.</text>
</comment>
<feature type="transmembrane region" description="Helical" evidence="8">
    <location>
        <begin position="86"/>
        <end position="110"/>
    </location>
</feature>
<evidence type="ECO:0000259" key="10">
    <source>
        <dbReference type="PROSITE" id="PS50929"/>
    </source>
</evidence>
<keyword evidence="6 8" id="KW-1133">Transmembrane helix</keyword>
<proteinExistence type="predicted"/>
<evidence type="ECO:0000256" key="7">
    <source>
        <dbReference type="ARBA" id="ARBA00023136"/>
    </source>
</evidence>
<dbReference type="SUPFAM" id="SSF52540">
    <property type="entry name" value="P-loop containing nucleoside triphosphate hydrolases"/>
    <property type="match status" value="1"/>
</dbReference>
<dbReference type="Gene3D" id="1.20.1560.10">
    <property type="entry name" value="ABC transporter type 1, transmembrane domain"/>
    <property type="match status" value="1"/>
</dbReference>
<dbReference type="InterPro" id="IPR003593">
    <property type="entry name" value="AAA+_ATPase"/>
</dbReference>
<comment type="subcellular location">
    <subcellularLocation>
        <location evidence="1">Cell membrane</location>
        <topology evidence="1">Multi-pass membrane protein</topology>
    </subcellularLocation>
</comment>
<evidence type="ECO:0000256" key="8">
    <source>
        <dbReference type="SAM" id="Phobius"/>
    </source>
</evidence>
<dbReference type="PANTHER" id="PTHR11384">
    <property type="entry name" value="ATP-BINDING CASSETTE, SUB-FAMILY D MEMBER"/>
    <property type="match status" value="1"/>
</dbReference>
<dbReference type="InterPro" id="IPR003439">
    <property type="entry name" value="ABC_transporter-like_ATP-bd"/>
</dbReference>
<feature type="transmembrane region" description="Helical" evidence="8">
    <location>
        <begin position="214"/>
        <end position="233"/>
    </location>
</feature>